<dbReference type="InterPro" id="IPR036056">
    <property type="entry name" value="Fibrinogen-like_C"/>
</dbReference>
<evidence type="ECO:0000256" key="1">
    <source>
        <dbReference type="ARBA" id="ARBA00023157"/>
    </source>
</evidence>
<reference evidence="4 6" key="1">
    <citation type="journal article" date="2014" name="BMC Genomics">
        <title>Genome sequence of Anopheles sinensis provides insight into genetics basis of mosquito competence for malaria parasites.</title>
        <authorList>
            <person name="Zhou D."/>
            <person name="Zhang D."/>
            <person name="Ding G."/>
            <person name="Shi L."/>
            <person name="Hou Q."/>
            <person name="Ye Y."/>
            <person name="Xu Y."/>
            <person name="Zhou H."/>
            <person name="Xiong C."/>
            <person name="Li S."/>
            <person name="Yu J."/>
            <person name="Hong S."/>
            <person name="Yu X."/>
            <person name="Zou P."/>
            <person name="Chen C."/>
            <person name="Chang X."/>
            <person name="Wang W."/>
            <person name="Lv Y."/>
            <person name="Sun Y."/>
            <person name="Ma L."/>
            <person name="Shen B."/>
            <person name="Zhu C."/>
        </authorList>
    </citation>
    <scope>NUCLEOTIDE SEQUENCE [LARGE SCALE GENOMIC DNA]</scope>
</reference>
<dbReference type="GO" id="GO:0005615">
    <property type="term" value="C:extracellular space"/>
    <property type="evidence" value="ECO:0007669"/>
    <property type="project" value="TreeGrafter"/>
</dbReference>
<dbReference type="EnsemblMetazoa" id="ASIC005921-RA">
    <property type="protein sequence ID" value="ASIC005921-PA"/>
    <property type="gene ID" value="ASIC005921"/>
</dbReference>
<sequence length="270" mass="31580">MENIQQKQNTLEKTHQESSNSELQKIEGNTKTLDILTDTIRNMSALSEKSDKILEALFIYPDRSCRHVGKLSGRHMIHLDENSNPFEVFCEQSMFGGGWTVIQHRFDGSIDFYRNWTEYRNGFGKLNGEFWLGLEYVHQITRNRPHELLVEMKDFHGNYRYARYSQFEVGSESELYELTKLAPGSGTAGDAMGYNKNEKFSTYDRDNDTDSGNCAKILHGAWWYWRCSVSNLNGRYKNSTNDDSAMVFFNRKLDWRSMSYTRMMIRDIIN</sequence>
<keyword evidence="1" id="KW-1015">Disulfide bond</keyword>
<dbReference type="SMART" id="SM00186">
    <property type="entry name" value="FBG"/>
    <property type="match status" value="1"/>
</dbReference>
<evidence type="ECO:0000259" key="3">
    <source>
        <dbReference type="PROSITE" id="PS51406"/>
    </source>
</evidence>
<dbReference type="InterPro" id="IPR014716">
    <property type="entry name" value="Fibrinogen_a/b/g_C_1"/>
</dbReference>
<dbReference type="InterPro" id="IPR050373">
    <property type="entry name" value="Fibrinogen_C-term_domain"/>
</dbReference>
<dbReference type="OrthoDB" id="7734170at2759"/>
<dbReference type="CDD" id="cd00087">
    <property type="entry name" value="FReD"/>
    <property type="match status" value="1"/>
</dbReference>
<dbReference type="EMBL" id="ATLV01014233">
    <property type="status" value="NOT_ANNOTATED_CDS"/>
    <property type="molecule type" value="Genomic_DNA"/>
</dbReference>
<keyword evidence="6" id="KW-1185">Reference proteome</keyword>
<dbReference type="EMBL" id="KE524948">
    <property type="protein sequence ID" value="KFB38513.1"/>
    <property type="molecule type" value="Genomic_DNA"/>
</dbReference>
<dbReference type="PROSITE" id="PS51406">
    <property type="entry name" value="FIBRINOGEN_C_2"/>
    <property type="match status" value="1"/>
</dbReference>
<gene>
    <name evidence="4" type="ORF">ZHAS_00005921</name>
</gene>
<dbReference type="Gene3D" id="3.90.215.10">
    <property type="entry name" value="Gamma Fibrinogen, chain A, domain 1"/>
    <property type="match status" value="1"/>
</dbReference>
<dbReference type="PANTHER" id="PTHR19143:SF327">
    <property type="entry name" value="FI21813P1-RELATED"/>
    <property type="match status" value="1"/>
</dbReference>
<name>A0A084VKL9_ANOSI</name>
<accession>A0A084VKL9</accession>
<dbReference type="InterPro" id="IPR020837">
    <property type="entry name" value="Fibrinogen_CS"/>
</dbReference>
<feature type="region of interest" description="Disordered" evidence="2">
    <location>
        <begin position="1"/>
        <end position="23"/>
    </location>
</feature>
<evidence type="ECO:0000256" key="2">
    <source>
        <dbReference type="SAM" id="MobiDB-lite"/>
    </source>
</evidence>
<protein>
    <submittedName>
        <fullName evidence="4">AGAP011225-PA-like protein</fullName>
    </submittedName>
    <submittedName>
        <fullName evidence="5">Fibrinogen C-terminal domain-containing protein</fullName>
    </submittedName>
</protein>
<evidence type="ECO:0000313" key="6">
    <source>
        <dbReference type="Proteomes" id="UP000030765"/>
    </source>
</evidence>
<dbReference type="Proteomes" id="UP000030765">
    <property type="component" value="Unassembled WGS sequence"/>
</dbReference>
<evidence type="ECO:0000313" key="4">
    <source>
        <dbReference type="EMBL" id="KFB38513.1"/>
    </source>
</evidence>
<dbReference type="VEuPathDB" id="VectorBase:ASIS005181"/>
<feature type="domain" description="Fibrinogen C-terminal" evidence="3">
    <location>
        <begin position="56"/>
        <end position="269"/>
    </location>
</feature>
<dbReference type="PROSITE" id="PS00514">
    <property type="entry name" value="FIBRINOGEN_C_1"/>
    <property type="match status" value="1"/>
</dbReference>
<dbReference type="STRING" id="74873.A0A084VKL9"/>
<dbReference type="VEuPathDB" id="VectorBase:ASIC005921"/>
<dbReference type="InterPro" id="IPR002181">
    <property type="entry name" value="Fibrinogen_a/b/g_C_dom"/>
</dbReference>
<dbReference type="SUPFAM" id="SSF56496">
    <property type="entry name" value="Fibrinogen C-terminal domain-like"/>
    <property type="match status" value="1"/>
</dbReference>
<evidence type="ECO:0000313" key="5">
    <source>
        <dbReference type="EnsemblMetazoa" id="ASIC005921-PA"/>
    </source>
</evidence>
<dbReference type="Pfam" id="PF00147">
    <property type="entry name" value="Fibrinogen_C"/>
    <property type="match status" value="1"/>
</dbReference>
<proteinExistence type="predicted"/>
<organism evidence="4">
    <name type="scientific">Anopheles sinensis</name>
    <name type="common">Mosquito</name>
    <dbReference type="NCBI Taxonomy" id="74873"/>
    <lineage>
        <taxon>Eukaryota</taxon>
        <taxon>Metazoa</taxon>
        <taxon>Ecdysozoa</taxon>
        <taxon>Arthropoda</taxon>
        <taxon>Hexapoda</taxon>
        <taxon>Insecta</taxon>
        <taxon>Pterygota</taxon>
        <taxon>Neoptera</taxon>
        <taxon>Endopterygota</taxon>
        <taxon>Diptera</taxon>
        <taxon>Nematocera</taxon>
        <taxon>Culicoidea</taxon>
        <taxon>Culicidae</taxon>
        <taxon>Anophelinae</taxon>
        <taxon>Anopheles</taxon>
    </lineage>
</organism>
<dbReference type="AlphaFoldDB" id="A0A084VKL9"/>
<dbReference type="PANTHER" id="PTHR19143">
    <property type="entry name" value="FIBRINOGEN/TENASCIN/ANGIOPOEITIN"/>
    <property type="match status" value="1"/>
</dbReference>
<dbReference type="OMA" id="NCWRRIM"/>
<reference evidence="5" key="2">
    <citation type="submission" date="2020-05" db="UniProtKB">
        <authorList>
            <consortium name="EnsemblMetazoa"/>
        </authorList>
    </citation>
    <scope>IDENTIFICATION</scope>
</reference>